<dbReference type="STRING" id="1206466.K0KYV0"/>
<evidence type="ECO:0000313" key="5">
    <source>
        <dbReference type="EMBL" id="CCH46579.1"/>
    </source>
</evidence>
<dbReference type="GO" id="GO:0008233">
    <property type="term" value="F:peptidase activity"/>
    <property type="evidence" value="ECO:0007669"/>
    <property type="project" value="UniProtKB-KW"/>
</dbReference>
<feature type="domain" description="PPPDE" evidence="4">
    <location>
        <begin position="3"/>
        <end position="144"/>
    </location>
</feature>
<dbReference type="InterPro" id="IPR042266">
    <property type="entry name" value="PPPDE_sf"/>
</dbReference>
<dbReference type="eggNOG" id="KOG0324">
    <property type="taxonomic scope" value="Eukaryota"/>
</dbReference>
<dbReference type="AlphaFoldDB" id="K0KYV0"/>
<name>K0KYV0_WICCF</name>
<gene>
    <name evidence="5" type="ORF">BN7_6172</name>
</gene>
<keyword evidence="3" id="KW-0378">Hydrolase</keyword>
<keyword evidence="2" id="KW-0645">Protease</keyword>
<dbReference type="PANTHER" id="PTHR12378">
    <property type="entry name" value="DESUMOYLATING ISOPEPTIDASE"/>
    <property type="match status" value="1"/>
</dbReference>
<comment type="similarity">
    <text evidence="1">Belongs to the DeSI family.</text>
</comment>
<reference evidence="5 6" key="1">
    <citation type="journal article" date="2012" name="Eukaryot. Cell">
        <title>Draft genome sequence of Wickerhamomyces ciferrii NRRL Y-1031 F-60-10.</title>
        <authorList>
            <person name="Schneider J."/>
            <person name="Andrea H."/>
            <person name="Blom J."/>
            <person name="Jaenicke S."/>
            <person name="Ruckert C."/>
            <person name="Schorsch C."/>
            <person name="Szczepanowski R."/>
            <person name="Farwick M."/>
            <person name="Goesmann A."/>
            <person name="Puhler A."/>
            <person name="Schaffer S."/>
            <person name="Tauch A."/>
            <person name="Kohler T."/>
            <person name="Brinkrolf K."/>
        </authorList>
    </citation>
    <scope>NUCLEOTIDE SEQUENCE [LARGE SCALE GENOMIC DNA]</scope>
    <source>
        <strain evidence="6">ATCC 14091 / BCRC 22168 / CBS 111 / JCM 3599 / NBRC 0793 / NRRL Y-1031 F-60-10</strain>
    </source>
</reference>
<dbReference type="Proteomes" id="UP000009328">
    <property type="component" value="Unassembled WGS sequence"/>
</dbReference>
<accession>K0KYV0</accession>
<evidence type="ECO:0000256" key="3">
    <source>
        <dbReference type="ARBA" id="ARBA00022801"/>
    </source>
</evidence>
<dbReference type="HOGENOM" id="CLU_101028_0_1_1"/>
<evidence type="ECO:0000256" key="1">
    <source>
        <dbReference type="ARBA" id="ARBA00008140"/>
    </source>
</evidence>
<organism evidence="5 6">
    <name type="scientific">Wickerhamomyces ciferrii (strain ATCC 14091 / BCRC 22168 / CBS 111 / JCM 3599 / NBRC 0793 / NRRL Y-1031 F-60-10)</name>
    <name type="common">Yeast</name>
    <name type="synonym">Pichia ciferrii</name>
    <dbReference type="NCBI Taxonomy" id="1206466"/>
    <lineage>
        <taxon>Eukaryota</taxon>
        <taxon>Fungi</taxon>
        <taxon>Dikarya</taxon>
        <taxon>Ascomycota</taxon>
        <taxon>Saccharomycotina</taxon>
        <taxon>Saccharomycetes</taxon>
        <taxon>Phaffomycetales</taxon>
        <taxon>Wickerhamomycetaceae</taxon>
        <taxon>Wickerhamomyces</taxon>
    </lineage>
</organism>
<keyword evidence="6" id="KW-1185">Reference proteome</keyword>
<evidence type="ECO:0000256" key="2">
    <source>
        <dbReference type="ARBA" id="ARBA00022670"/>
    </source>
</evidence>
<dbReference type="PROSITE" id="PS51858">
    <property type="entry name" value="PPPDE"/>
    <property type="match status" value="1"/>
</dbReference>
<dbReference type="SMART" id="SM01179">
    <property type="entry name" value="DUF862"/>
    <property type="match status" value="1"/>
</dbReference>
<sequence>MTHQIKLNIYDLSQGLASQFSPMILGFHIKAIYHTSITIFNQEWYFNSQGIQRSIPYQTHFGKPIEIRDMGTTEIPLEIFEEFIQDLPRFQSGKYELWENNCNDFTKTVMEFLNDFNDFDDEIYGLSRRVLNSEKGEMLRQLMTGMIVD</sequence>
<dbReference type="Pfam" id="PF05903">
    <property type="entry name" value="Peptidase_C97"/>
    <property type="match status" value="1"/>
</dbReference>
<protein>
    <recommendedName>
        <fullName evidence="4">PPPDE domain-containing protein</fullName>
    </recommendedName>
</protein>
<dbReference type="InterPro" id="IPR008580">
    <property type="entry name" value="PPPDE_dom"/>
</dbReference>
<comment type="caution">
    <text evidence="5">The sequence shown here is derived from an EMBL/GenBank/DDBJ whole genome shotgun (WGS) entry which is preliminary data.</text>
</comment>
<evidence type="ECO:0000313" key="6">
    <source>
        <dbReference type="Proteomes" id="UP000009328"/>
    </source>
</evidence>
<dbReference type="InParanoid" id="K0KYV0"/>
<evidence type="ECO:0000259" key="4">
    <source>
        <dbReference type="PROSITE" id="PS51858"/>
    </source>
</evidence>
<dbReference type="Gene3D" id="3.90.1720.30">
    <property type="entry name" value="PPPDE domains"/>
    <property type="match status" value="1"/>
</dbReference>
<proteinExistence type="inferred from homology"/>
<dbReference type="GO" id="GO:0070646">
    <property type="term" value="P:protein modification by small protein removal"/>
    <property type="evidence" value="ECO:0007669"/>
    <property type="project" value="TreeGrafter"/>
</dbReference>
<dbReference type="PANTHER" id="PTHR12378:SF7">
    <property type="entry name" value="DESUMOYLATING ISOPEPTIDASE 1"/>
    <property type="match status" value="1"/>
</dbReference>
<dbReference type="EMBL" id="CAIF01000254">
    <property type="protein sequence ID" value="CCH46579.1"/>
    <property type="molecule type" value="Genomic_DNA"/>
</dbReference>
<dbReference type="GO" id="GO:0006508">
    <property type="term" value="P:proteolysis"/>
    <property type="evidence" value="ECO:0007669"/>
    <property type="project" value="UniProtKB-KW"/>
</dbReference>